<keyword evidence="5" id="KW-0539">Nucleus</keyword>
<dbReference type="AlphaFoldDB" id="A0AAD8TIM6"/>
<evidence type="ECO:0000256" key="1">
    <source>
        <dbReference type="ARBA" id="ARBA00004123"/>
    </source>
</evidence>
<dbReference type="GO" id="GO:0003700">
    <property type="term" value="F:DNA-binding transcription factor activity"/>
    <property type="evidence" value="ECO:0007669"/>
    <property type="project" value="TreeGrafter"/>
</dbReference>
<reference evidence="7" key="1">
    <citation type="submission" date="2023-07" db="EMBL/GenBank/DDBJ databases">
        <title>A chromosome-level genome assembly of Lolium multiflorum.</title>
        <authorList>
            <person name="Chen Y."/>
            <person name="Copetti D."/>
            <person name="Kolliker R."/>
            <person name="Studer B."/>
        </authorList>
    </citation>
    <scope>NUCLEOTIDE SEQUENCE</scope>
    <source>
        <strain evidence="7">02402/16</strain>
        <tissue evidence="7">Leaf</tissue>
    </source>
</reference>
<feature type="domain" description="BHLH" evidence="6">
    <location>
        <begin position="73"/>
        <end position="122"/>
    </location>
</feature>
<dbReference type="PANTHER" id="PTHR31945:SF26">
    <property type="entry name" value="TRANSCRIPTION FACTOR BHLH35"/>
    <property type="match status" value="1"/>
</dbReference>
<dbReference type="SMART" id="SM00353">
    <property type="entry name" value="HLH"/>
    <property type="match status" value="1"/>
</dbReference>
<dbReference type="EMBL" id="JAUUTY010000002">
    <property type="protein sequence ID" value="KAK1682542.1"/>
    <property type="molecule type" value="Genomic_DNA"/>
</dbReference>
<dbReference type="InterPro" id="IPR051358">
    <property type="entry name" value="TF_AMS/ICE1/BHLH6-like"/>
</dbReference>
<dbReference type="Pfam" id="PF00010">
    <property type="entry name" value="HLH"/>
    <property type="match status" value="1"/>
</dbReference>
<name>A0AAD8TIM6_LOLMU</name>
<dbReference type="GO" id="GO:0043565">
    <property type="term" value="F:sequence-specific DNA binding"/>
    <property type="evidence" value="ECO:0007669"/>
    <property type="project" value="TreeGrafter"/>
</dbReference>
<dbReference type="PANTHER" id="PTHR31945">
    <property type="entry name" value="TRANSCRIPTION FACTOR SCREAM2-RELATED"/>
    <property type="match status" value="1"/>
</dbReference>
<proteinExistence type="inferred from homology"/>
<dbReference type="Proteomes" id="UP001231189">
    <property type="component" value="Unassembled WGS sequence"/>
</dbReference>
<comment type="caution">
    <text evidence="7">The sequence shown here is derived from an EMBL/GenBank/DDBJ whole genome shotgun (WGS) entry which is preliminary data.</text>
</comment>
<organism evidence="7 8">
    <name type="scientific">Lolium multiflorum</name>
    <name type="common">Italian ryegrass</name>
    <name type="synonym">Lolium perenne subsp. multiflorum</name>
    <dbReference type="NCBI Taxonomy" id="4521"/>
    <lineage>
        <taxon>Eukaryota</taxon>
        <taxon>Viridiplantae</taxon>
        <taxon>Streptophyta</taxon>
        <taxon>Embryophyta</taxon>
        <taxon>Tracheophyta</taxon>
        <taxon>Spermatophyta</taxon>
        <taxon>Magnoliopsida</taxon>
        <taxon>Liliopsida</taxon>
        <taxon>Poales</taxon>
        <taxon>Poaceae</taxon>
        <taxon>BOP clade</taxon>
        <taxon>Pooideae</taxon>
        <taxon>Poodae</taxon>
        <taxon>Poeae</taxon>
        <taxon>Poeae Chloroplast Group 2 (Poeae type)</taxon>
        <taxon>Loliodinae</taxon>
        <taxon>Loliinae</taxon>
        <taxon>Lolium</taxon>
    </lineage>
</organism>
<keyword evidence="3" id="KW-0805">Transcription regulation</keyword>
<accession>A0AAD8TIM6</accession>
<evidence type="ECO:0000256" key="5">
    <source>
        <dbReference type="ARBA" id="ARBA00023242"/>
    </source>
</evidence>
<evidence type="ECO:0000256" key="3">
    <source>
        <dbReference type="ARBA" id="ARBA00023015"/>
    </source>
</evidence>
<keyword evidence="8" id="KW-1185">Reference proteome</keyword>
<evidence type="ECO:0000259" key="6">
    <source>
        <dbReference type="PROSITE" id="PS50888"/>
    </source>
</evidence>
<dbReference type="InterPro" id="IPR011598">
    <property type="entry name" value="bHLH_dom"/>
</dbReference>
<dbReference type="Gene3D" id="4.10.280.10">
    <property type="entry name" value="Helix-loop-helix DNA-binding domain"/>
    <property type="match status" value="1"/>
</dbReference>
<evidence type="ECO:0000256" key="2">
    <source>
        <dbReference type="ARBA" id="ARBA00005510"/>
    </source>
</evidence>
<gene>
    <name evidence="7" type="ORF">QYE76_043390</name>
</gene>
<protein>
    <recommendedName>
        <fullName evidence="6">BHLH domain-containing protein</fullName>
    </recommendedName>
</protein>
<dbReference type="InterPro" id="IPR036638">
    <property type="entry name" value="HLH_DNA-bd_sf"/>
</dbReference>
<keyword evidence="4" id="KW-0804">Transcription</keyword>
<dbReference type="Pfam" id="PF22754">
    <property type="entry name" value="bHLH-TF_ACT-like_plant"/>
    <property type="match status" value="1"/>
</dbReference>
<dbReference type="PROSITE" id="PS50888">
    <property type="entry name" value="BHLH"/>
    <property type="match status" value="1"/>
</dbReference>
<evidence type="ECO:0000313" key="8">
    <source>
        <dbReference type="Proteomes" id="UP001231189"/>
    </source>
</evidence>
<sequence length="276" mass="30579">MEDVSFDSFWETPSFLDAQVLELDFQAQVLELDLVDSMYQPGEDSLSGLYSCYDDSSSPDGANSWSTATTRAARESKNMIMERDRRRKLNEKLYALRAVVPNITKMDKASIIQDAISYIEELHQEERRILAHISDLESGSYTAVVKTEEDGAGFPPWKKMRRATSASSVHDAICFPATRPVEILELEVTEVGEKLAVVSVRYAKTRGAMAMVCKALELLCLKVITASVTTLAGSIVHTMFVETDGMYGAETIKETVQAAIGQLHVTGSPLKSMSYR</sequence>
<comment type="similarity">
    <text evidence="2">Belongs to the bHLH protein family.</text>
</comment>
<dbReference type="SUPFAM" id="SSF47459">
    <property type="entry name" value="HLH, helix-loop-helix DNA-binding domain"/>
    <property type="match status" value="1"/>
</dbReference>
<evidence type="ECO:0000313" key="7">
    <source>
        <dbReference type="EMBL" id="KAK1682542.1"/>
    </source>
</evidence>
<comment type="subcellular location">
    <subcellularLocation>
        <location evidence="1">Nucleus</location>
    </subcellularLocation>
</comment>
<dbReference type="InterPro" id="IPR054502">
    <property type="entry name" value="bHLH-TF_ACT-like_plant"/>
</dbReference>
<evidence type="ECO:0000256" key="4">
    <source>
        <dbReference type="ARBA" id="ARBA00023163"/>
    </source>
</evidence>
<dbReference type="GO" id="GO:0005634">
    <property type="term" value="C:nucleus"/>
    <property type="evidence" value="ECO:0007669"/>
    <property type="project" value="UniProtKB-SubCell"/>
</dbReference>
<dbReference type="GO" id="GO:0046983">
    <property type="term" value="F:protein dimerization activity"/>
    <property type="evidence" value="ECO:0007669"/>
    <property type="project" value="InterPro"/>
</dbReference>